<name>A0A432XD69_9GAMM</name>
<feature type="transmembrane region" description="Helical" evidence="1">
    <location>
        <begin position="132"/>
        <end position="150"/>
    </location>
</feature>
<comment type="caution">
    <text evidence="2">The sequence shown here is derived from an EMBL/GenBank/DDBJ whole genome shotgun (WGS) entry which is preliminary data.</text>
</comment>
<dbReference type="AlphaFoldDB" id="A0A432XD69"/>
<dbReference type="RefSeq" id="WP_092841580.1">
    <property type="nucleotide sequence ID" value="NZ_FPCF01000007.1"/>
</dbReference>
<organism evidence="2 3">
    <name type="scientific">Pseudidiomarina donghaiensis</name>
    <dbReference type="NCBI Taxonomy" id="519452"/>
    <lineage>
        <taxon>Bacteria</taxon>
        <taxon>Pseudomonadati</taxon>
        <taxon>Pseudomonadota</taxon>
        <taxon>Gammaproteobacteria</taxon>
        <taxon>Alteromonadales</taxon>
        <taxon>Idiomarinaceae</taxon>
        <taxon>Pseudidiomarina</taxon>
    </lineage>
</organism>
<accession>A0A432XD69</accession>
<feature type="transmembrane region" description="Helical" evidence="1">
    <location>
        <begin position="94"/>
        <end position="112"/>
    </location>
</feature>
<feature type="transmembrane region" description="Helical" evidence="1">
    <location>
        <begin position="12"/>
        <end position="41"/>
    </location>
</feature>
<reference evidence="3" key="1">
    <citation type="journal article" date="2018" name="Front. Microbiol.">
        <title>Genome-Based Analysis Reveals the Taxonomy and Diversity of the Family Idiomarinaceae.</title>
        <authorList>
            <person name="Liu Y."/>
            <person name="Lai Q."/>
            <person name="Shao Z."/>
        </authorList>
    </citation>
    <scope>NUCLEOTIDE SEQUENCE [LARGE SCALE GENOMIC DNA]</scope>
    <source>
        <strain evidence="3">908033</strain>
    </source>
</reference>
<evidence type="ECO:0000256" key="1">
    <source>
        <dbReference type="SAM" id="Phobius"/>
    </source>
</evidence>
<dbReference type="EMBL" id="PIPU01000006">
    <property type="protein sequence ID" value="RUO46704.1"/>
    <property type="molecule type" value="Genomic_DNA"/>
</dbReference>
<sequence>MFIFSEESRWKNIAIIAAFFVFGILLVEPFLPGLFILIAIVCSRCIAKEQLAGKIFFDKENLVEFSSDYYFAFYRMLLSGSYIIVAFRHSNQFTLDIAFFLVWFVGYVIYWYTTFFIPSNGEFSPVLRNHAIIGALFSSIFLLAMFSWIITNFNEFSWFSGILTNPLEAIFKFGKAH</sequence>
<evidence type="ECO:0000313" key="2">
    <source>
        <dbReference type="EMBL" id="RUO46704.1"/>
    </source>
</evidence>
<keyword evidence="1" id="KW-1133">Transmembrane helix</keyword>
<protein>
    <submittedName>
        <fullName evidence="2">Uncharacterized protein</fullName>
    </submittedName>
</protein>
<proteinExistence type="predicted"/>
<keyword evidence="1" id="KW-0812">Transmembrane</keyword>
<keyword evidence="3" id="KW-1185">Reference proteome</keyword>
<keyword evidence="1" id="KW-0472">Membrane</keyword>
<dbReference type="Proteomes" id="UP000286985">
    <property type="component" value="Unassembled WGS sequence"/>
</dbReference>
<evidence type="ECO:0000313" key="3">
    <source>
        <dbReference type="Proteomes" id="UP000286985"/>
    </source>
</evidence>
<gene>
    <name evidence="2" type="ORF">CWE24_10690</name>
</gene>